<sequence>MATIQFHALHLANQQRNAYGLRYNDHARYRKHCTNRTHRLRSSLKMTHGKGREFKKLPPITPEIIKEGHLELLLFESERAWSYSQDLINQSLQPANDDNAKTLRHSATGRFRRAVHWSTQLLSHCQSLYASSRISAASLLQVTIYTVILNGRFFRYREEFDDAVVQLSVARSLLDDLAAAAQTSRDQALATLFSDEIGPEIRYCAHELGRTKSYDIDGIVAELAPKYRNSIVENCDAIIQKLQVEGHGATKDGKQQKLRVLFWEDQPVPVRNPELVDVLLKVQEAEDKLAGQTTGDSTDDGNKLAREKQSKKGVAAYDAILSALSDAEDVARKLVEAQQLGGGTSSGGTTGGTRDIHFVHAYIVYQLLSRRIQRDLLLTSVLLASQSGSKQAASSEQVDNRLYPAVVKLLETVVQSLDQMRTLSIVDDSPDLASAVEARLTFTKARRCLFLAHCYTPLKKYAESLALLQHASIHLRETSTTLSLLPSPSTSTTNINFFPLEQATIKSLEDTLASTSLQYKRDWFSYNGGSTTRDPKDYEKPTFFNIALNYVPLNMEQLMKRAGKDVPYVSSAAVASDKREAKNASAQGVKAQPQAEGVQEVNNTKKSAPTVSRAKVEEAPPATPEPQAQARGGISSLLGAWWGRS</sequence>
<keyword evidence="8 10" id="KW-0687">Ribonucleoprotein</keyword>
<evidence type="ECO:0000256" key="10">
    <source>
        <dbReference type="PIRNR" id="PIRNR038995"/>
    </source>
</evidence>
<evidence type="ECO:0000313" key="12">
    <source>
        <dbReference type="EMBL" id="KAJ3574978.1"/>
    </source>
</evidence>
<feature type="region of interest" description="Disordered" evidence="11">
    <location>
        <begin position="579"/>
        <end position="634"/>
    </location>
</feature>
<evidence type="ECO:0000256" key="11">
    <source>
        <dbReference type="SAM" id="MobiDB-lite"/>
    </source>
</evidence>
<name>A0AAD5YVV5_9AGAR</name>
<dbReference type="PIRSF" id="PIRSF038995">
    <property type="entry name" value="SRP68"/>
    <property type="match status" value="1"/>
</dbReference>
<evidence type="ECO:0000256" key="7">
    <source>
        <dbReference type="ARBA" id="ARBA00023242"/>
    </source>
</evidence>
<keyword evidence="13" id="KW-1185">Reference proteome</keyword>
<comment type="subcellular location">
    <subcellularLocation>
        <location evidence="1 10">Cytoplasm</location>
    </subcellularLocation>
    <subcellularLocation>
        <location evidence="2">Nucleus</location>
        <location evidence="2">Nucleolus</location>
    </subcellularLocation>
</comment>
<evidence type="ECO:0000313" key="13">
    <source>
        <dbReference type="Proteomes" id="UP001213000"/>
    </source>
</evidence>
<evidence type="ECO:0000256" key="4">
    <source>
        <dbReference type="ARBA" id="ARBA00022490"/>
    </source>
</evidence>
<dbReference type="PANTHER" id="PTHR12860:SF0">
    <property type="entry name" value="SIGNAL RECOGNITION PARTICLE SUBUNIT SRP68"/>
    <property type="match status" value="1"/>
</dbReference>
<dbReference type="PANTHER" id="PTHR12860">
    <property type="entry name" value="SIGNAL RECOGNITION PARTICLE 68 KDA PROTEIN"/>
    <property type="match status" value="1"/>
</dbReference>
<dbReference type="CDD" id="cd15481">
    <property type="entry name" value="SRP68-RBD"/>
    <property type="match status" value="1"/>
</dbReference>
<evidence type="ECO:0000256" key="1">
    <source>
        <dbReference type="ARBA" id="ARBA00004496"/>
    </source>
</evidence>
<dbReference type="EMBL" id="JANIEX010000051">
    <property type="protein sequence ID" value="KAJ3574978.1"/>
    <property type="molecule type" value="Genomic_DNA"/>
</dbReference>
<keyword evidence="6 10" id="KW-0733">Signal recognition particle</keyword>
<comment type="similarity">
    <text evidence="3 10">Belongs to the SRP68 family.</text>
</comment>
<dbReference type="Proteomes" id="UP001213000">
    <property type="component" value="Unassembled WGS sequence"/>
</dbReference>
<dbReference type="GO" id="GO:0006614">
    <property type="term" value="P:SRP-dependent cotranslational protein targeting to membrane"/>
    <property type="evidence" value="ECO:0007669"/>
    <property type="project" value="InterPro"/>
</dbReference>
<evidence type="ECO:0000256" key="2">
    <source>
        <dbReference type="ARBA" id="ARBA00004604"/>
    </source>
</evidence>
<feature type="compositionally biased region" description="Polar residues" evidence="11">
    <location>
        <begin position="600"/>
        <end position="610"/>
    </location>
</feature>
<dbReference type="InterPro" id="IPR038253">
    <property type="entry name" value="SRP68_N_sf"/>
</dbReference>
<evidence type="ECO:0000256" key="9">
    <source>
        <dbReference type="ARBA" id="ARBA00029498"/>
    </source>
</evidence>
<keyword evidence="7" id="KW-0539">Nucleus</keyword>
<dbReference type="Gene3D" id="1.10.3450.40">
    <property type="entry name" value="Signal recognition particle, SRP68 subunit, RNA-binding domain"/>
    <property type="match status" value="1"/>
</dbReference>
<keyword evidence="5 10" id="KW-0694">RNA-binding</keyword>
<dbReference type="Pfam" id="PF16969">
    <property type="entry name" value="SRP68"/>
    <property type="match status" value="1"/>
</dbReference>
<evidence type="ECO:0000256" key="6">
    <source>
        <dbReference type="ARBA" id="ARBA00023135"/>
    </source>
</evidence>
<dbReference type="GO" id="GO:0008312">
    <property type="term" value="F:7S RNA binding"/>
    <property type="evidence" value="ECO:0007669"/>
    <property type="project" value="InterPro"/>
</dbReference>
<reference evidence="12" key="1">
    <citation type="submission" date="2022-07" db="EMBL/GenBank/DDBJ databases">
        <title>Genome Sequence of Leucocoprinus birnbaumii.</title>
        <authorList>
            <person name="Buettner E."/>
        </authorList>
    </citation>
    <scope>NUCLEOTIDE SEQUENCE</scope>
    <source>
        <strain evidence="12">VT141</strain>
    </source>
</reference>
<organism evidence="12 13">
    <name type="scientific">Leucocoprinus birnbaumii</name>
    <dbReference type="NCBI Taxonomy" id="56174"/>
    <lineage>
        <taxon>Eukaryota</taxon>
        <taxon>Fungi</taxon>
        <taxon>Dikarya</taxon>
        <taxon>Basidiomycota</taxon>
        <taxon>Agaricomycotina</taxon>
        <taxon>Agaricomycetes</taxon>
        <taxon>Agaricomycetidae</taxon>
        <taxon>Agaricales</taxon>
        <taxon>Agaricineae</taxon>
        <taxon>Agaricaceae</taxon>
        <taxon>Leucocoprinus</taxon>
    </lineage>
</organism>
<comment type="caution">
    <text evidence="12">The sequence shown here is derived from an EMBL/GenBank/DDBJ whole genome shotgun (WGS) entry which is preliminary data.</text>
</comment>
<evidence type="ECO:0000256" key="8">
    <source>
        <dbReference type="ARBA" id="ARBA00023274"/>
    </source>
</evidence>
<dbReference type="InterPro" id="IPR034652">
    <property type="entry name" value="SRP68-RBD"/>
</dbReference>
<keyword evidence="4 10" id="KW-0963">Cytoplasm</keyword>
<dbReference type="AlphaFoldDB" id="A0AAD5YVV5"/>
<protein>
    <recommendedName>
        <fullName evidence="9 10">Signal recognition particle subunit SRP68</fullName>
        <shortName evidence="10">SRP68</shortName>
    </recommendedName>
</protein>
<dbReference type="GO" id="GO:0005730">
    <property type="term" value="C:nucleolus"/>
    <property type="evidence" value="ECO:0007669"/>
    <property type="project" value="UniProtKB-SubCell"/>
</dbReference>
<dbReference type="GO" id="GO:0030942">
    <property type="term" value="F:endoplasmic reticulum signal peptide binding"/>
    <property type="evidence" value="ECO:0007669"/>
    <property type="project" value="InterPro"/>
</dbReference>
<dbReference type="GO" id="GO:0005047">
    <property type="term" value="F:signal recognition particle binding"/>
    <property type="evidence" value="ECO:0007669"/>
    <property type="project" value="InterPro"/>
</dbReference>
<gene>
    <name evidence="12" type="ORF">NP233_g1399</name>
</gene>
<evidence type="ECO:0000256" key="3">
    <source>
        <dbReference type="ARBA" id="ARBA00009352"/>
    </source>
</evidence>
<proteinExistence type="inferred from homology"/>
<evidence type="ECO:0000256" key="5">
    <source>
        <dbReference type="ARBA" id="ARBA00022884"/>
    </source>
</evidence>
<accession>A0AAD5YVV5</accession>
<dbReference type="GO" id="GO:0005786">
    <property type="term" value="C:signal recognition particle, endoplasmic reticulum targeting"/>
    <property type="evidence" value="ECO:0007669"/>
    <property type="project" value="UniProtKB-KW"/>
</dbReference>
<dbReference type="InterPro" id="IPR026258">
    <property type="entry name" value="SRP68"/>
</dbReference>
<comment type="function">
    <text evidence="10">Component of the signal recognition particle (SRP) complex, a ribonucleoprotein complex that mediates the cotranslational targeting of secretory and membrane proteins to the endoplasmic reticulum (ER). The SRP complex interacts with the signal sequence in nascent secretory and membrane proteins and directs them to the membrane of the ER.</text>
</comment>